<dbReference type="PANTHER" id="PTHR46229:SF2">
    <property type="entry name" value="BOLA-LIKE PROTEIN 1"/>
    <property type="match status" value="1"/>
</dbReference>
<comment type="subunit">
    <text evidence="3">Interacts with GLRX5.</text>
</comment>
<protein>
    <recommendedName>
        <fullName evidence="4">BolA-like protein 1</fullName>
    </recommendedName>
</protein>
<dbReference type="PANTHER" id="PTHR46229">
    <property type="entry name" value="BOLA TRANSCRIPTION REGULATOR"/>
    <property type="match status" value="1"/>
</dbReference>
<evidence type="ECO:0000256" key="5">
    <source>
        <dbReference type="RuleBase" id="RU003860"/>
    </source>
</evidence>
<dbReference type="InterPro" id="IPR036065">
    <property type="entry name" value="BolA-like_sf"/>
</dbReference>
<evidence type="ECO:0000313" key="8">
    <source>
        <dbReference type="Proteomes" id="UP000518266"/>
    </source>
</evidence>
<evidence type="ECO:0000256" key="3">
    <source>
        <dbReference type="ARBA" id="ARBA00064144"/>
    </source>
</evidence>
<feature type="compositionally biased region" description="Basic and acidic residues" evidence="6">
    <location>
        <begin position="175"/>
        <end position="189"/>
    </location>
</feature>
<evidence type="ECO:0000313" key="7">
    <source>
        <dbReference type="EMBL" id="KAF3839549.1"/>
    </source>
</evidence>
<dbReference type="InterPro" id="IPR002634">
    <property type="entry name" value="BolA"/>
</dbReference>
<dbReference type="Proteomes" id="UP000518266">
    <property type="component" value="Unassembled WGS sequence"/>
</dbReference>
<dbReference type="Gene3D" id="3.30.300.90">
    <property type="entry name" value="BolA-like"/>
    <property type="match status" value="1"/>
</dbReference>
<comment type="similarity">
    <text evidence="1 5">Belongs to the BolA/IbaG family.</text>
</comment>
<comment type="caution">
    <text evidence="7">The sequence shown here is derived from an EMBL/GenBank/DDBJ whole genome shotgun (WGS) entry which is preliminary data.</text>
</comment>
<dbReference type="AlphaFoldDB" id="A0A7J5XSM2"/>
<dbReference type="GO" id="GO:1990229">
    <property type="term" value="C:iron-sulfur cluster assembly complex"/>
    <property type="evidence" value="ECO:0007669"/>
    <property type="project" value="UniProtKB-ARBA"/>
</dbReference>
<dbReference type="InterPro" id="IPR050961">
    <property type="entry name" value="BolA/IbaG_stress_morph_reg"/>
</dbReference>
<evidence type="ECO:0000256" key="1">
    <source>
        <dbReference type="ARBA" id="ARBA00005578"/>
    </source>
</evidence>
<sequence length="189" mass="20853">MPSMLRQDYKGLKTTPPSVLALPVSVASRYHSGLLPLPLMLPSVLRCVRPVSTSLSLSRPLAHFRPHMDPDPSRPVERSIRTKLTDQLTPDHLEVHNESHMHAVPPGSESHFRVLVVSSQFEGLPLIKRHRLVNEALKEELSSCVHALAIQAKTPEQWGSNPSLAKSPPCLGGSRGDHTVEEKLKAGRE</sequence>
<evidence type="ECO:0000256" key="2">
    <source>
        <dbReference type="ARBA" id="ARBA00053549"/>
    </source>
</evidence>
<name>A0A7J5XSM2_DISMA</name>
<keyword evidence="8" id="KW-1185">Reference proteome</keyword>
<comment type="function">
    <text evidence="2">Acts as a mitochondrial iron-sulfur (Fe-S) cluster assembly factor that facilitates (Fe-S) cluster insertion into a subset of mitochondrial proteins. Probably acts together with the monothiol glutaredoxin GLRX5. May protect cells against oxidative stress.</text>
</comment>
<dbReference type="GO" id="GO:0005739">
    <property type="term" value="C:mitochondrion"/>
    <property type="evidence" value="ECO:0007669"/>
    <property type="project" value="TreeGrafter"/>
</dbReference>
<organism evidence="7 8">
    <name type="scientific">Dissostichus mawsoni</name>
    <name type="common">Antarctic cod</name>
    <dbReference type="NCBI Taxonomy" id="36200"/>
    <lineage>
        <taxon>Eukaryota</taxon>
        <taxon>Metazoa</taxon>
        <taxon>Chordata</taxon>
        <taxon>Craniata</taxon>
        <taxon>Vertebrata</taxon>
        <taxon>Euteleostomi</taxon>
        <taxon>Actinopterygii</taxon>
        <taxon>Neopterygii</taxon>
        <taxon>Teleostei</taxon>
        <taxon>Neoteleostei</taxon>
        <taxon>Acanthomorphata</taxon>
        <taxon>Eupercaria</taxon>
        <taxon>Perciformes</taxon>
        <taxon>Notothenioidei</taxon>
        <taxon>Nototheniidae</taxon>
        <taxon>Dissostichus</taxon>
    </lineage>
</organism>
<dbReference type="OrthoDB" id="4983at2759"/>
<evidence type="ECO:0000256" key="4">
    <source>
        <dbReference type="ARBA" id="ARBA00068230"/>
    </source>
</evidence>
<dbReference type="SUPFAM" id="SSF82657">
    <property type="entry name" value="BolA-like"/>
    <property type="match status" value="1"/>
</dbReference>
<proteinExistence type="inferred from homology"/>
<dbReference type="Pfam" id="PF01722">
    <property type="entry name" value="BolA"/>
    <property type="match status" value="1"/>
</dbReference>
<dbReference type="FunFam" id="3.30.300.90:FF:000001">
    <property type="entry name" value="Transcriptional regulator BolA"/>
    <property type="match status" value="1"/>
</dbReference>
<evidence type="ECO:0000256" key="6">
    <source>
        <dbReference type="SAM" id="MobiDB-lite"/>
    </source>
</evidence>
<gene>
    <name evidence="7" type="ORF">F7725_018266</name>
</gene>
<dbReference type="EMBL" id="JAAKFY010000021">
    <property type="protein sequence ID" value="KAF3839549.1"/>
    <property type="molecule type" value="Genomic_DNA"/>
</dbReference>
<feature type="region of interest" description="Disordered" evidence="6">
    <location>
        <begin position="156"/>
        <end position="189"/>
    </location>
</feature>
<reference evidence="7 8" key="1">
    <citation type="submission" date="2020-03" db="EMBL/GenBank/DDBJ databases">
        <title>Dissostichus mawsoni Genome sequencing and assembly.</title>
        <authorList>
            <person name="Park H."/>
        </authorList>
    </citation>
    <scope>NUCLEOTIDE SEQUENCE [LARGE SCALE GENOMIC DNA]</scope>
    <source>
        <strain evidence="7">DM0001</strain>
        <tissue evidence="7">Muscle</tissue>
    </source>
</reference>
<accession>A0A7J5XSM2</accession>